<accession>A0ABS8ZME1</accession>
<sequence>MTEFGVEQPIEDAIDQQTPVTEDDRPVELDTDADWEASEADIVDQRIEVPEDEP</sequence>
<keyword evidence="3" id="KW-1185">Reference proteome</keyword>
<evidence type="ECO:0000313" key="3">
    <source>
        <dbReference type="Proteomes" id="UP001521150"/>
    </source>
</evidence>
<gene>
    <name evidence="2" type="ORF">LWC34_35705</name>
</gene>
<organism evidence="2 3">
    <name type="scientific">Kibdelosporangium philippinense</name>
    <dbReference type="NCBI Taxonomy" id="211113"/>
    <lineage>
        <taxon>Bacteria</taxon>
        <taxon>Bacillati</taxon>
        <taxon>Actinomycetota</taxon>
        <taxon>Actinomycetes</taxon>
        <taxon>Pseudonocardiales</taxon>
        <taxon>Pseudonocardiaceae</taxon>
        <taxon>Kibdelosporangium</taxon>
    </lineage>
</organism>
<dbReference type="EMBL" id="JAJVCN010000003">
    <property type="protein sequence ID" value="MCE7008125.1"/>
    <property type="molecule type" value="Genomic_DNA"/>
</dbReference>
<comment type="caution">
    <text evidence="2">The sequence shown here is derived from an EMBL/GenBank/DDBJ whole genome shotgun (WGS) entry which is preliminary data.</text>
</comment>
<evidence type="ECO:0000256" key="1">
    <source>
        <dbReference type="SAM" id="MobiDB-lite"/>
    </source>
</evidence>
<feature type="compositionally biased region" description="Basic and acidic residues" evidence="1">
    <location>
        <begin position="43"/>
        <end position="54"/>
    </location>
</feature>
<name>A0ABS8ZME1_9PSEU</name>
<feature type="region of interest" description="Disordered" evidence="1">
    <location>
        <begin position="1"/>
        <end position="54"/>
    </location>
</feature>
<reference evidence="2 3" key="1">
    <citation type="submission" date="2021-12" db="EMBL/GenBank/DDBJ databases">
        <title>Genome sequence of Kibdelosporangium philippinense ATCC 49844.</title>
        <authorList>
            <person name="Fedorov E.A."/>
            <person name="Omeragic M."/>
            <person name="Shalygina K.F."/>
            <person name="Maclea K.S."/>
        </authorList>
    </citation>
    <scope>NUCLEOTIDE SEQUENCE [LARGE SCALE GENOMIC DNA]</scope>
    <source>
        <strain evidence="2 3">ATCC 49844</strain>
    </source>
</reference>
<protein>
    <submittedName>
        <fullName evidence="2">Uncharacterized protein</fullName>
    </submittedName>
</protein>
<dbReference type="RefSeq" id="WP_233729654.1">
    <property type="nucleotide sequence ID" value="NZ_JAJVCN010000003.1"/>
</dbReference>
<feature type="compositionally biased region" description="Acidic residues" evidence="1">
    <location>
        <begin position="29"/>
        <end position="42"/>
    </location>
</feature>
<dbReference type="Proteomes" id="UP001521150">
    <property type="component" value="Unassembled WGS sequence"/>
</dbReference>
<proteinExistence type="predicted"/>
<evidence type="ECO:0000313" key="2">
    <source>
        <dbReference type="EMBL" id="MCE7008125.1"/>
    </source>
</evidence>